<dbReference type="EMBL" id="QJSP01000011">
    <property type="protein sequence ID" value="PYE14983.1"/>
    <property type="molecule type" value="Genomic_DNA"/>
</dbReference>
<evidence type="ECO:0000313" key="2">
    <source>
        <dbReference type="Proteomes" id="UP000247591"/>
    </source>
</evidence>
<dbReference type="Proteomes" id="UP000247591">
    <property type="component" value="Unassembled WGS sequence"/>
</dbReference>
<comment type="caution">
    <text evidence="1">The sequence shown here is derived from an EMBL/GenBank/DDBJ whole genome shotgun (WGS) entry which is preliminary data.</text>
</comment>
<reference evidence="1 2" key="1">
    <citation type="submission" date="2018-06" db="EMBL/GenBank/DDBJ databases">
        <title>Genomic Encyclopedia of Type Strains, Phase IV (KMG-IV): sequencing the most valuable type-strain genomes for metagenomic binning, comparative biology and taxonomic classification.</title>
        <authorList>
            <person name="Goeker M."/>
        </authorList>
    </citation>
    <scope>NUCLEOTIDE SEQUENCE [LARGE SCALE GENOMIC DNA]</scope>
    <source>
        <strain evidence="1 2">DSM 45521</strain>
    </source>
</reference>
<gene>
    <name evidence="1" type="ORF">DFR67_11158</name>
</gene>
<organism evidence="1 2">
    <name type="scientific">Williamsia limnetica</name>
    <dbReference type="NCBI Taxonomy" id="882452"/>
    <lineage>
        <taxon>Bacteria</taxon>
        <taxon>Bacillati</taxon>
        <taxon>Actinomycetota</taxon>
        <taxon>Actinomycetes</taxon>
        <taxon>Mycobacteriales</taxon>
        <taxon>Nocardiaceae</taxon>
        <taxon>Williamsia</taxon>
    </lineage>
</organism>
<evidence type="ECO:0000313" key="1">
    <source>
        <dbReference type="EMBL" id="PYE14983.1"/>
    </source>
</evidence>
<name>A0A318RL45_WILLI</name>
<proteinExistence type="predicted"/>
<protein>
    <recommendedName>
        <fullName evidence="3">WXG100 family type VII secretion target</fullName>
    </recommendedName>
</protein>
<sequence>MGYTVGGVRGWRPSELGVAATDLATANSDFEAKLNAARAVAQTLHDSSQGTTADAAWNKAEKDHRLGVRVADATDAVIETLRSGSARLQSVRDNAISKVDSAIWSQFEVGDNWKVGRYSIAGPFTKDEVAAQESARNAHQEAIDDAVQQLTDEDEAVAFALDSANDELSATKGDVAAGRDYVPPSLVGLTPEQAKLVVDDPRFQEWVKNHPDAAKPLLDAAFDAGTVPKDFYGTFLQSYWLRESLEDAGIDASKWDPSKGTEFNSETITKVYEYYGQLFLDHPEMQWAGMANMIGPSFAGGFYDLAAMRDIAKAIKGPAGVMLPDQIEGMTRAIAGMSDEELAYYEQKFLSMQKEIFEDQAPMHEAYLHGGIAEIDRMQRAVLIDDKTQVAWHQIESGAEQHSPQLVAEGNKQLLQREQLEIIDDDYNEMRSHPVTGEAMTWILTTVGTPSIPGAQAYPEVFPTEISVDNSRYAPGETTVETPFPDGNIADRHDRWKLITEDTLPAYQELLASNPEEARQIIGSDFDSRIEDQRISNRSGQVIDRMISDWKVKHQW</sequence>
<evidence type="ECO:0008006" key="3">
    <source>
        <dbReference type="Google" id="ProtNLM"/>
    </source>
</evidence>
<accession>A0A318RL45</accession>
<keyword evidence="2" id="KW-1185">Reference proteome</keyword>
<dbReference type="AlphaFoldDB" id="A0A318RL45"/>